<dbReference type="PANTHER" id="PTHR24421:SF62">
    <property type="entry name" value="SENSORY TRANSDUCTION HISTIDINE KINASE"/>
    <property type="match status" value="1"/>
</dbReference>
<evidence type="ECO:0000256" key="1">
    <source>
        <dbReference type="ARBA" id="ARBA00022679"/>
    </source>
</evidence>
<dbReference type="PROSITE" id="PS50109">
    <property type="entry name" value="HIS_KIN"/>
    <property type="match status" value="1"/>
</dbReference>
<evidence type="ECO:0000256" key="3">
    <source>
        <dbReference type="ARBA" id="ARBA00023012"/>
    </source>
</evidence>
<dbReference type="Gene3D" id="3.30.565.10">
    <property type="entry name" value="Histidine kinase-like ATPase, C-terminal domain"/>
    <property type="match status" value="1"/>
</dbReference>
<name>A0ABX6ME82_9BURK</name>
<keyword evidence="4" id="KW-0472">Membrane</keyword>
<dbReference type="InterPro" id="IPR013783">
    <property type="entry name" value="Ig-like_fold"/>
</dbReference>
<evidence type="ECO:0000259" key="5">
    <source>
        <dbReference type="PROSITE" id="PS50109"/>
    </source>
</evidence>
<keyword evidence="7" id="KW-1185">Reference proteome</keyword>
<dbReference type="SUPFAM" id="SSF63829">
    <property type="entry name" value="Calcium-dependent phosphotriesterase"/>
    <property type="match status" value="2"/>
</dbReference>
<dbReference type="Pfam" id="PF02518">
    <property type="entry name" value="HATPase_c"/>
    <property type="match status" value="1"/>
</dbReference>
<dbReference type="Pfam" id="PF07494">
    <property type="entry name" value="Reg_prop"/>
    <property type="match status" value="1"/>
</dbReference>
<dbReference type="RefSeq" id="WP_169113466.1">
    <property type="nucleotide sequence ID" value="NZ_CP051684.1"/>
</dbReference>
<accession>A0ABX6ME82</accession>
<evidence type="ECO:0000313" key="6">
    <source>
        <dbReference type="EMBL" id="QJD92269.1"/>
    </source>
</evidence>
<dbReference type="SMART" id="SM00387">
    <property type="entry name" value="HATPase_c"/>
    <property type="match status" value="1"/>
</dbReference>
<reference evidence="6 7" key="1">
    <citation type="submission" date="2020-04" db="EMBL/GenBank/DDBJ databases">
        <title>Genome sequencing of novel species.</title>
        <authorList>
            <person name="Heo J."/>
            <person name="Kim S.-J."/>
            <person name="Kim J.-S."/>
            <person name="Hong S.-B."/>
            <person name="Kwon S.-W."/>
        </authorList>
    </citation>
    <scope>NUCLEOTIDE SEQUENCE [LARGE SCALE GENOMIC DNA]</scope>
    <source>
        <strain evidence="6 7">AF9R3</strain>
    </source>
</reference>
<keyword evidence="2" id="KW-0418">Kinase</keyword>
<sequence length="782" mass="85216">MLAQHPDGSIWTNSEGNANLQLVKGPDQGAALKWNPTLLYIAFGFDRDGYRWIATDVGVVRAGPAGTDTTDHRTGFDHGLTGNIVSALFEDREQNFWVATENGLDRFRKPRLRALTLPTYALANARPLAGGRDGSAWVDRFLVAAPNAVPQEFAAYHGRGLTALYRAPDGTLWGGGSGEFWTREYGERRNIPLPSDIPGNTNIFALARDGAGALWVSFGRQGLRKWADGQWSKPEGIPKPSPLATAVADPRGRLWLGFVGGQLALVDGGAVRSFGREDGLAIGTVAQILPSGDSAWVGGENGLSYFDGKRFASVVGKGGEPFPGITGLVRARDGTLWINGSTGVSSIAPAELQRALREPGYPVRFGRLDYRDGLRGTASAVLPLPSATVSDNGTLWFSTTAGTYGFVPGTLPRNAMAPPVFITSIRTDHAAYAPVGGVLLPAGTETLRLDFTALSYQAPERMEFRYQLDGVDRTWRENTGERAASYTNLGPGRYRFRVIASNNDGVWNNEGASITFEIAARPTQTVWFRAACIVLGLSILVSLYFWRVRQLRRRYSERMRERLGERERIARTLHDSFLQSVQALMMQFGLIKWELPVDHPMRLTIDRALDTADDVLSEGREHILALRLNHELSGDLEAALSGLGHILAPRHGARFVLQESGERRPLRAAAAAEAYAIGREALLNAFRHAGSDEVTVELRYTASQFSLQVRDTGCGLNAEVYLRGQRPGHFGLVGMRERAHDVGGTLEIRSETGKGTTVTLRLPAGSAYVSKVADKLLSARHS</sequence>
<organism evidence="6 7">
    <name type="scientific">Duganella dendranthematis</name>
    <dbReference type="NCBI Taxonomy" id="2728021"/>
    <lineage>
        <taxon>Bacteria</taxon>
        <taxon>Pseudomonadati</taxon>
        <taxon>Pseudomonadota</taxon>
        <taxon>Betaproteobacteria</taxon>
        <taxon>Burkholderiales</taxon>
        <taxon>Oxalobacteraceae</taxon>
        <taxon>Telluria group</taxon>
        <taxon>Duganella</taxon>
    </lineage>
</organism>
<dbReference type="Pfam" id="PF07495">
    <property type="entry name" value="Y_Y_Y"/>
    <property type="match status" value="1"/>
</dbReference>
<dbReference type="InterPro" id="IPR011110">
    <property type="entry name" value="Reg_prop"/>
</dbReference>
<evidence type="ECO:0000256" key="4">
    <source>
        <dbReference type="SAM" id="Phobius"/>
    </source>
</evidence>
<dbReference type="InterPro" id="IPR011123">
    <property type="entry name" value="Y_Y_Y"/>
</dbReference>
<dbReference type="InterPro" id="IPR003594">
    <property type="entry name" value="HATPase_dom"/>
</dbReference>
<keyword evidence="3" id="KW-0902">Two-component regulatory system</keyword>
<dbReference type="CDD" id="cd16917">
    <property type="entry name" value="HATPase_UhpB-NarQ-NarX-like"/>
    <property type="match status" value="1"/>
</dbReference>
<keyword evidence="1" id="KW-0808">Transferase</keyword>
<dbReference type="Gene3D" id="2.60.40.10">
    <property type="entry name" value="Immunoglobulins"/>
    <property type="match status" value="1"/>
</dbReference>
<protein>
    <recommendedName>
        <fullName evidence="5">Histidine kinase domain-containing protein</fullName>
    </recommendedName>
</protein>
<dbReference type="InterPro" id="IPR005467">
    <property type="entry name" value="His_kinase_dom"/>
</dbReference>
<keyword evidence="4" id="KW-1133">Transmembrane helix</keyword>
<dbReference type="InterPro" id="IPR011712">
    <property type="entry name" value="Sig_transdc_His_kin_sub3_dim/P"/>
</dbReference>
<dbReference type="InterPro" id="IPR050482">
    <property type="entry name" value="Sensor_HK_TwoCompSys"/>
</dbReference>
<feature type="transmembrane region" description="Helical" evidence="4">
    <location>
        <begin position="526"/>
        <end position="546"/>
    </location>
</feature>
<evidence type="ECO:0000313" key="7">
    <source>
        <dbReference type="Proteomes" id="UP000503117"/>
    </source>
</evidence>
<dbReference type="InterPro" id="IPR015943">
    <property type="entry name" value="WD40/YVTN_repeat-like_dom_sf"/>
</dbReference>
<dbReference type="Gene3D" id="1.20.5.1930">
    <property type="match status" value="1"/>
</dbReference>
<evidence type="ECO:0000256" key="2">
    <source>
        <dbReference type="ARBA" id="ARBA00022777"/>
    </source>
</evidence>
<dbReference type="SUPFAM" id="SSF55874">
    <property type="entry name" value="ATPase domain of HSP90 chaperone/DNA topoisomerase II/histidine kinase"/>
    <property type="match status" value="1"/>
</dbReference>
<dbReference type="InterPro" id="IPR036890">
    <property type="entry name" value="HATPase_C_sf"/>
</dbReference>
<dbReference type="EMBL" id="CP051684">
    <property type="protein sequence ID" value="QJD92269.1"/>
    <property type="molecule type" value="Genomic_DNA"/>
</dbReference>
<feature type="domain" description="Histidine kinase" evidence="5">
    <location>
        <begin position="680"/>
        <end position="766"/>
    </location>
</feature>
<gene>
    <name evidence="6" type="ORF">HH213_20530</name>
</gene>
<proteinExistence type="predicted"/>
<dbReference type="Gene3D" id="2.130.10.10">
    <property type="entry name" value="YVTN repeat-like/Quinoprotein amine dehydrogenase"/>
    <property type="match status" value="2"/>
</dbReference>
<keyword evidence="4" id="KW-0812">Transmembrane</keyword>
<dbReference type="PANTHER" id="PTHR24421">
    <property type="entry name" value="NITRATE/NITRITE SENSOR PROTEIN NARX-RELATED"/>
    <property type="match status" value="1"/>
</dbReference>
<dbReference type="Proteomes" id="UP000503117">
    <property type="component" value="Chromosome"/>
</dbReference>
<dbReference type="Pfam" id="PF07730">
    <property type="entry name" value="HisKA_3"/>
    <property type="match status" value="1"/>
</dbReference>